<dbReference type="EMBL" id="CM040463">
    <property type="protein sequence ID" value="MCI4382901.1"/>
    <property type="molecule type" value="Genomic_DNA"/>
</dbReference>
<name>A0ACC5WV63_PANGG</name>
<sequence length="72" mass="8293">KGREPQSRQPCCISDSTFRNRLSAFKGEKKNLGQLSTVLIIATLYERTLKEDIYTFMGLHTVKNIHFSFVVE</sequence>
<gene>
    <name evidence="1" type="ORF">PGIGA_G00020090</name>
</gene>
<dbReference type="Proteomes" id="UP000829447">
    <property type="component" value="Linkage Group LG10"/>
</dbReference>
<keyword evidence="2" id="KW-1185">Reference proteome</keyword>
<organism evidence="1 2">
    <name type="scientific">Pangasianodon gigas</name>
    <name type="common">Mekong giant catfish</name>
    <name type="synonym">Pangasius gigas</name>
    <dbReference type="NCBI Taxonomy" id="30993"/>
    <lineage>
        <taxon>Eukaryota</taxon>
        <taxon>Metazoa</taxon>
        <taxon>Chordata</taxon>
        <taxon>Craniata</taxon>
        <taxon>Vertebrata</taxon>
        <taxon>Euteleostomi</taxon>
        <taxon>Actinopterygii</taxon>
        <taxon>Neopterygii</taxon>
        <taxon>Teleostei</taxon>
        <taxon>Ostariophysi</taxon>
        <taxon>Siluriformes</taxon>
        <taxon>Pangasiidae</taxon>
        <taxon>Pangasianodon</taxon>
    </lineage>
</organism>
<protein>
    <submittedName>
        <fullName evidence="1">Uncharacterized protein</fullName>
    </submittedName>
</protein>
<reference evidence="1 2" key="1">
    <citation type="journal article" date="2022" name="bioRxiv">
        <title>An ancient truncated duplication of the anti-Mullerian hormone receptor type 2 gene is a potential conserved master sex determinant in the Pangasiidae catfish family.</title>
        <authorList>
            <person name="Wen M."/>
            <person name="Pan Q."/>
            <person name="Jouanno E."/>
            <person name="Montfort J."/>
            <person name="Zahm M."/>
            <person name="Cabau C."/>
            <person name="Klopp C."/>
            <person name="Iampietro C."/>
            <person name="Roques C."/>
            <person name="Bouchez O."/>
            <person name="Castinel A."/>
            <person name="Donnadieu C."/>
            <person name="Parrinello H."/>
            <person name="Poncet C."/>
            <person name="Belmonte E."/>
            <person name="Gautier V."/>
            <person name="Avarre J.-C."/>
            <person name="Dugue R."/>
            <person name="Gustiano R."/>
            <person name="Ha T.T.T."/>
            <person name="Campet M."/>
            <person name="Sriphairoj K."/>
            <person name="Ribolli J."/>
            <person name="de Almeida F.L."/>
            <person name="Desvignes T."/>
            <person name="Postlethwait J.H."/>
            <person name="Bucao C.F."/>
            <person name="Robinson-Rechavi M."/>
            <person name="Bobe J."/>
            <person name="Herpin A."/>
            <person name="Guiguen Y."/>
        </authorList>
    </citation>
    <scope>NUCLEOTIDE SEQUENCE [LARGE SCALE GENOMIC DNA]</scope>
    <source>
        <strain evidence="1">YG-Dec2019</strain>
    </source>
</reference>
<accession>A0ACC5WV63</accession>
<evidence type="ECO:0000313" key="1">
    <source>
        <dbReference type="EMBL" id="MCI4382901.1"/>
    </source>
</evidence>
<comment type="caution">
    <text evidence="1">The sequence shown here is derived from an EMBL/GenBank/DDBJ whole genome shotgun (WGS) entry which is preliminary data.</text>
</comment>
<proteinExistence type="predicted"/>
<feature type="non-terminal residue" evidence="1">
    <location>
        <position position="1"/>
    </location>
</feature>
<evidence type="ECO:0000313" key="2">
    <source>
        <dbReference type="Proteomes" id="UP000829447"/>
    </source>
</evidence>